<dbReference type="SUPFAM" id="SSF55315">
    <property type="entry name" value="L30e-like"/>
    <property type="match status" value="1"/>
</dbReference>
<dbReference type="OrthoDB" id="5241360at2"/>
<evidence type="ECO:0000313" key="2">
    <source>
        <dbReference type="Proteomes" id="UP000256329"/>
    </source>
</evidence>
<dbReference type="InterPro" id="IPR029064">
    <property type="entry name" value="Ribosomal_eL30-like_sf"/>
</dbReference>
<keyword evidence="2" id="KW-1185">Reference proteome</keyword>
<sequence length="391" mass="44296">MLIDRQIIANLLEMERDDVLSIYLNVDPTRPENQTSPPAYRIWLKNALDELEEKVAPSLSREKRMALRELREQVTSYVNTYLPRGRSLILFTANDFQQEFSLLARVNENYLHYGRPDVTPLLWLLDEYERVGIVLVDSFQARFLSAYLGKAAVYGETELYLDTTTWPRYDLRAPTARGTHGAHIKGSNVDAFEDRVAEKVAGFWREVADRIARWQAEEKFGYLLLGGEEKAVAGVMENLPPEVARKVADKLIAPLYESEHEILLRAKPKLTAAERRREEELIRKALDAALSGGQGAVGPADVLNTLREGRVHTLIVVWPVKGEVHRCRACSFFFLEEKSRCPLCGGEVVKEALREVIPRLAFYHGAEVELVAGEPARQLGEYGGMAAILRY</sequence>
<dbReference type="EMBL" id="QSLN01000004">
    <property type="protein sequence ID" value="RDV83640.1"/>
    <property type="molecule type" value="Genomic_DNA"/>
</dbReference>
<evidence type="ECO:0000313" key="1">
    <source>
        <dbReference type="EMBL" id="RDV83640.1"/>
    </source>
</evidence>
<gene>
    <name evidence="1" type="ORF">DXX99_04910</name>
</gene>
<accession>A0A3D8P668</accession>
<proteinExistence type="predicted"/>
<comment type="caution">
    <text evidence="1">The sequence shown here is derived from an EMBL/GenBank/DDBJ whole genome shotgun (WGS) entry which is preliminary data.</text>
</comment>
<dbReference type="Pfam" id="PF18854">
    <property type="entry name" value="baeRF_family10"/>
    <property type="match status" value="1"/>
</dbReference>
<dbReference type="Gene3D" id="3.30.1330.30">
    <property type="match status" value="1"/>
</dbReference>
<reference evidence="1 2" key="1">
    <citation type="submission" date="2018-08" db="EMBL/GenBank/DDBJ databases">
        <title>Form III RuBisCO-mediated autotrophy in Thermodesulfobium bacteria.</title>
        <authorList>
            <person name="Toshchakov S.V."/>
            <person name="Kublanov I.V."/>
            <person name="Frolov E."/>
            <person name="Bonch-Osmolovskaya E.A."/>
            <person name="Tourova T.P."/>
            <person name="Chernych N.A."/>
            <person name="Lebedinsky A.V."/>
        </authorList>
    </citation>
    <scope>NUCLEOTIDE SEQUENCE [LARGE SCALE GENOMIC DNA]</scope>
    <source>
        <strain evidence="1 2">SR</strain>
    </source>
</reference>
<name>A0A3D8P668_9THEO</name>
<dbReference type="InterPro" id="IPR042226">
    <property type="entry name" value="eFR1_2_sf"/>
</dbReference>
<dbReference type="AlphaFoldDB" id="A0A3D8P668"/>
<evidence type="ECO:0008006" key="3">
    <source>
        <dbReference type="Google" id="ProtNLM"/>
    </source>
</evidence>
<protein>
    <recommendedName>
        <fullName evidence="3">eRF1 domain-containing protein</fullName>
    </recommendedName>
</protein>
<organism evidence="1 2">
    <name type="scientific">Ammonifex thiophilus</name>
    <dbReference type="NCBI Taxonomy" id="444093"/>
    <lineage>
        <taxon>Bacteria</taxon>
        <taxon>Bacillati</taxon>
        <taxon>Bacillota</taxon>
        <taxon>Clostridia</taxon>
        <taxon>Thermoanaerobacterales</taxon>
        <taxon>Thermoanaerobacteraceae</taxon>
        <taxon>Ammonifex</taxon>
    </lineage>
</organism>
<dbReference type="RefSeq" id="WP_115792399.1">
    <property type="nucleotide sequence ID" value="NZ_QSLN01000004.1"/>
</dbReference>
<dbReference type="InterPro" id="IPR041202">
    <property type="entry name" value="BaeRF_family10"/>
</dbReference>
<dbReference type="Gene3D" id="3.30.420.60">
    <property type="entry name" value="eRF1 domain 2"/>
    <property type="match status" value="1"/>
</dbReference>
<dbReference type="Proteomes" id="UP000256329">
    <property type="component" value="Unassembled WGS sequence"/>
</dbReference>